<dbReference type="InterPro" id="IPR012972">
    <property type="entry name" value="NLE"/>
</dbReference>
<accession>A0A078K2B3</accession>
<name>A0A078K2B3_BRANA</name>
<reference evidence="5" key="2">
    <citation type="submission" date="2014-06" db="EMBL/GenBank/DDBJ databases">
        <authorList>
            <person name="Genoscope - CEA"/>
        </authorList>
    </citation>
    <scope>NUCLEOTIDE SEQUENCE</scope>
</reference>
<evidence type="ECO:0000256" key="2">
    <source>
        <dbReference type="ARBA" id="ARBA00022574"/>
    </source>
</evidence>
<dbReference type="OMA" id="QIVGPQH"/>
<reference evidence="5" key="1">
    <citation type="journal article" date="2014" name="Science">
        <title>Plant genetics. Early allopolyploid evolution in the post-Neolithic Brassica napus oilseed genome.</title>
        <authorList>
            <person name="Chalhoub B."/>
            <person name="Denoeud F."/>
            <person name="Liu S."/>
            <person name="Parkin I.A."/>
            <person name="Tang H."/>
            <person name="Wang X."/>
            <person name="Chiquet J."/>
            <person name="Belcram H."/>
            <person name="Tong C."/>
            <person name="Samans B."/>
            <person name="Correa M."/>
            <person name="Da Silva C."/>
            <person name="Just J."/>
            <person name="Falentin C."/>
            <person name="Koh C.S."/>
            <person name="Le Clainche I."/>
            <person name="Bernard M."/>
            <person name="Bento P."/>
            <person name="Noel B."/>
            <person name="Labadie K."/>
            <person name="Alberti A."/>
            <person name="Charles M."/>
            <person name="Arnaud D."/>
            <person name="Guo H."/>
            <person name="Daviaud C."/>
            <person name="Alamery S."/>
            <person name="Jabbari K."/>
            <person name="Zhao M."/>
            <person name="Edger P.P."/>
            <person name="Chelaifa H."/>
            <person name="Tack D."/>
            <person name="Lassalle G."/>
            <person name="Mestiri I."/>
            <person name="Schnel N."/>
            <person name="Le Paslier M.C."/>
            <person name="Fan G."/>
            <person name="Renault V."/>
            <person name="Bayer P.E."/>
            <person name="Golicz A.A."/>
            <person name="Manoli S."/>
            <person name="Lee T.H."/>
            <person name="Thi V.H."/>
            <person name="Chalabi S."/>
            <person name="Hu Q."/>
            <person name="Fan C."/>
            <person name="Tollenaere R."/>
            <person name="Lu Y."/>
            <person name="Battail C."/>
            <person name="Shen J."/>
            <person name="Sidebottom C.H."/>
            <person name="Wang X."/>
            <person name="Canaguier A."/>
            <person name="Chauveau A."/>
            <person name="Berard A."/>
            <person name="Deniot G."/>
            <person name="Guan M."/>
            <person name="Liu Z."/>
            <person name="Sun F."/>
            <person name="Lim Y.P."/>
            <person name="Lyons E."/>
            <person name="Town C.D."/>
            <person name="Bancroft I."/>
            <person name="Wang X."/>
            <person name="Meng J."/>
            <person name="Ma J."/>
            <person name="Pires J.C."/>
            <person name="King G.J."/>
            <person name="Brunel D."/>
            <person name="Delourme R."/>
            <person name="Renard M."/>
            <person name="Aury J.M."/>
            <person name="Adams K.L."/>
            <person name="Batley J."/>
            <person name="Snowdon R.J."/>
            <person name="Tost J."/>
            <person name="Edwards D."/>
            <person name="Zhou Y."/>
            <person name="Hua W."/>
            <person name="Sharpe A.G."/>
            <person name="Paterson A.H."/>
            <person name="Guan C."/>
            <person name="Wincker P."/>
        </authorList>
    </citation>
    <scope>NUCLEOTIDE SEQUENCE [LARGE SCALE GENOMIC DNA]</scope>
</reference>
<evidence type="ECO:0000313" key="5">
    <source>
        <dbReference type="EMBL" id="CDY71926.1"/>
    </source>
</evidence>
<gene>
    <name evidence="5" type="primary">BnaCnng75120D</name>
    <name evidence="5" type="ORF">GSBRNA2T00022519001</name>
</gene>
<dbReference type="PaxDb" id="3708-A0A078K2B3"/>
<evidence type="ECO:0000256" key="1">
    <source>
        <dbReference type="ARBA" id="ARBA00004123"/>
    </source>
</evidence>
<keyword evidence="2" id="KW-0853">WD repeat</keyword>
<dbReference type="EMBL" id="LK048160">
    <property type="protein sequence ID" value="CDY71926.1"/>
    <property type="molecule type" value="Genomic_DNA"/>
</dbReference>
<proteinExistence type="predicted"/>
<feature type="domain" description="NLE" evidence="4">
    <location>
        <begin position="15"/>
        <end position="74"/>
    </location>
</feature>
<keyword evidence="3" id="KW-0677">Repeat</keyword>
<dbReference type="STRING" id="3708.A0A078K2B3"/>
<dbReference type="Pfam" id="PF08154">
    <property type="entry name" value="NLE"/>
    <property type="match status" value="1"/>
</dbReference>
<protein>
    <submittedName>
        <fullName evidence="5">BnaCnng75120D protein</fullName>
    </submittedName>
</protein>
<comment type="subcellular location">
    <subcellularLocation>
        <location evidence="1">Nucleus</location>
    </subcellularLocation>
</comment>
<dbReference type="Gramene" id="CDY71926">
    <property type="protein sequence ID" value="CDY71926"/>
    <property type="gene ID" value="GSBRNA2T00022519001"/>
</dbReference>
<dbReference type="AlphaFoldDB" id="A0A078K2B3"/>
<sequence length="90" mass="10099">MNMETRSEGGMSNTVMCVLTDPEGTHLGSSMYITQTAGPLQLTQLVNKFRNNEEMLPYSFYVSDEELLVPVGTYIENNKVSVEKVLTIVY</sequence>
<organism evidence="5">
    <name type="scientific">Brassica napus</name>
    <name type="common">Rape</name>
    <dbReference type="NCBI Taxonomy" id="3708"/>
    <lineage>
        <taxon>Eukaryota</taxon>
        <taxon>Viridiplantae</taxon>
        <taxon>Streptophyta</taxon>
        <taxon>Embryophyta</taxon>
        <taxon>Tracheophyta</taxon>
        <taxon>Spermatophyta</taxon>
        <taxon>Magnoliopsida</taxon>
        <taxon>eudicotyledons</taxon>
        <taxon>Gunneridae</taxon>
        <taxon>Pentapetalae</taxon>
        <taxon>rosids</taxon>
        <taxon>malvids</taxon>
        <taxon>Brassicales</taxon>
        <taxon>Brassicaceae</taxon>
        <taxon>Brassiceae</taxon>
        <taxon>Brassica</taxon>
    </lineage>
</organism>
<dbReference type="GO" id="GO:0005634">
    <property type="term" value="C:nucleus"/>
    <property type="evidence" value="ECO:0007669"/>
    <property type="project" value="UniProtKB-SubCell"/>
</dbReference>
<evidence type="ECO:0000259" key="4">
    <source>
        <dbReference type="Pfam" id="PF08154"/>
    </source>
</evidence>
<evidence type="ECO:0000256" key="3">
    <source>
        <dbReference type="ARBA" id="ARBA00022737"/>
    </source>
</evidence>